<dbReference type="InterPro" id="IPR020841">
    <property type="entry name" value="PKS_Beta-ketoAc_synthase_dom"/>
</dbReference>
<dbReference type="SUPFAM" id="SSF47336">
    <property type="entry name" value="ACP-like"/>
    <property type="match status" value="1"/>
</dbReference>
<dbReference type="PROSITE" id="PS52004">
    <property type="entry name" value="KS3_2"/>
    <property type="match status" value="1"/>
</dbReference>
<keyword evidence="3 5" id="KW-0808">Transferase</keyword>
<evidence type="ECO:0000256" key="1">
    <source>
        <dbReference type="ARBA" id="ARBA00022450"/>
    </source>
</evidence>
<dbReference type="SUPFAM" id="SSF53901">
    <property type="entry name" value="Thiolase-like"/>
    <property type="match status" value="1"/>
</dbReference>
<organism evidence="5 6">
    <name type="scientific">Catenuloplanes niger</name>
    <dbReference type="NCBI Taxonomy" id="587534"/>
    <lineage>
        <taxon>Bacteria</taxon>
        <taxon>Bacillati</taxon>
        <taxon>Actinomycetota</taxon>
        <taxon>Actinomycetes</taxon>
        <taxon>Micromonosporales</taxon>
        <taxon>Micromonosporaceae</taxon>
        <taxon>Catenuloplanes</taxon>
    </lineage>
</organism>
<reference evidence="5 6" key="1">
    <citation type="submission" date="2023-07" db="EMBL/GenBank/DDBJ databases">
        <title>Sequencing the genomes of 1000 actinobacteria strains.</title>
        <authorList>
            <person name="Klenk H.-P."/>
        </authorList>
    </citation>
    <scope>NUCLEOTIDE SEQUENCE [LARGE SCALE GENOMIC DNA]</scope>
    <source>
        <strain evidence="5 6">DSM 44711</strain>
    </source>
</reference>
<dbReference type="InterPro" id="IPR016036">
    <property type="entry name" value="Malonyl_transacylase_ACP-bd"/>
</dbReference>
<evidence type="ECO:0000256" key="3">
    <source>
        <dbReference type="ARBA" id="ARBA00022679"/>
    </source>
</evidence>
<dbReference type="PANTHER" id="PTHR43775">
    <property type="entry name" value="FATTY ACID SYNTHASE"/>
    <property type="match status" value="1"/>
</dbReference>
<keyword evidence="1" id="KW-0596">Phosphopantetheine</keyword>
<dbReference type="InterPro" id="IPR014043">
    <property type="entry name" value="Acyl_transferase_dom"/>
</dbReference>
<evidence type="ECO:0000256" key="2">
    <source>
        <dbReference type="ARBA" id="ARBA00022553"/>
    </source>
</evidence>
<dbReference type="GO" id="GO:0005737">
    <property type="term" value="C:cytoplasm"/>
    <property type="evidence" value="ECO:0007669"/>
    <property type="project" value="TreeGrafter"/>
</dbReference>
<evidence type="ECO:0000259" key="4">
    <source>
        <dbReference type="PROSITE" id="PS52004"/>
    </source>
</evidence>
<dbReference type="Gene3D" id="3.40.366.10">
    <property type="entry name" value="Malonyl-Coenzyme A Acyl Carrier Protein, domain 2"/>
    <property type="match status" value="1"/>
</dbReference>
<dbReference type="Pfam" id="PF22621">
    <property type="entry name" value="CurL-like_PKS_C"/>
    <property type="match status" value="1"/>
</dbReference>
<dbReference type="InterPro" id="IPR050091">
    <property type="entry name" value="PKS_NRPS_Biosynth_Enz"/>
</dbReference>
<proteinExistence type="predicted"/>
<dbReference type="EMBL" id="JAVDYC010000001">
    <property type="protein sequence ID" value="MDR7327568.1"/>
    <property type="molecule type" value="Genomic_DNA"/>
</dbReference>
<dbReference type="InterPro" id="IPR009081">
    <property type="entry name" value="PP-bd_ACP"/>
</dbReference>
<dbReference type="Pfam" id="PF00698">
    <property type="entry name" value="Acyl_transf_1"/>
    <property type="match status" value="1"/>
</dbReference>
<dbReference type="InterPro" id="IPR001227">
    <property type="entry name" value="Ac_transferase_dom_sf"/>
</dbReference>
<dbReference type="SUPFAM" id="SSF52151">
    <property type="entry name" value="FabD/lysophospholipase-like"/>
    <property type="match status" value="1"/>
</dbReference>
<keyword evidence="6" id="KW-1185">Reference proteome</keyword>
<dbReference type="InterPro" id="IPR036736">
    <property type="entry name" value="ACP-like_sf"/>
</dbReference>
<sequence>MAIVGIGCRLPGADSAEDYWRLLETERDEVRGIPPHRVDVSGVPDGIPTGIGGFLTDIDLFDAGFFGLTPREAIRLDPQQRLMLVTVWEALEDAGLPAASLRGSRTSVYSACLSSDYWDIVRGAGMYDMHAALSNSAWGIPAGRISHLLDLRGPSMGIDATCASSLLAVHLACRDLWSGEADAALVTGANLIIGTDFYRVLGDAEILSPGGRHRFGDARSDGYIRSEGAVSIVLKSLSAARRDGDRVYATIAGTGVSNNGRGGASLAAPRADGQAETLRRAYRDAGIAPSDVDYVEAHGAGTPQGDLTELTALRDVVGSDRPAGQPCLIGSVKSNIGHAEAAAGLAGLVKAALALRHRTVPATLHADQPHPVLAEAPGLLLNTRGRPWPRPDRPGVAGVSSFGLSATNVHVVLVEAPQTREPAVPGPAPTVLALPVSARDPRALDTLAAAYADTLDAAPASALGDLVHTAAVRRDHHPYRLAAVGADPAELARDLRRQLGGRHTPLPEAAPARTVFVFPGQGAQWTGMARQLLATDAGFRARLRECDAAVRAETGWSVIERLADDAPLDRDDEIQPVLWAVQVGLAEAWRRRGVVPDLVIGHSMGEIAAACVAGSLSLADAAAVVCRRSAVLAGRDGAGAMAAVALGEEEAAAAVAGQDGRVSVGVINSARSVVLSGTEEALERALAPLRAAGVHCRRVPVRYASHCALVEPLRERICAALDGIRPVGTAVPMYSTALGRIVDGRELGAEYWMTGLREPVRFHAALRAVLTEDRPAVVVEIAPQPILRSAIEDVIEETGASAVTVASMSRDEPQPVTLARGLAAVFRHGGRVDWATAAPGRLTRLPGYPWQSRRYWAEPARPGPEPAGAPFPPVPHVVTDAVAALGGISASVTDRLRRALTALTTPATTHLPVPSPVRPIVTEETVAAALAGLLHVDPAQLDRDASLTDLGVDSLGATRLRAALDWGDRPRPTVGQLVRGTVRDIAAMAGTPAAAGRAW</sequence>
<dbReference type="GO" id="GO:0004312">
    <property type="term" value="F:fatty acid synthase activity"/>
    <property type="evidence" value="ECO:0007669"/>
    <property type="project" value="TreeGrafter"/>
</dbReference>
<accession>A0AAE4CYG8</accession>
<dbReference type="SMART" id="SM00827">
    <property type="entry name" value="PKS_AT"/>
    <property type="match status" value="1"/>
</dbReference>
<feature type="domain" description="Ketosynthase family 3 (KS3)" evidence="4">
    <location>
        <begin position="1"/>
        <end position="415"/>
    </location>
</feature>
<evidence type="ECO:0000313" key="5">
    <source>
        <dbReference type="EMBL" id="MDR7327568.1"/>
    </source>
</evidence>
<dbReference type="InterPro" id="IPR014031">
    <property type="entry name" value="Ketoacyl_synth_C"/>
</dbReference>
<dbReference type="InterPro" id="IPR016035">
    <property type="entry name" value="Acyl_Trfase/lysoPLipase"/>
</dbReference>
<comment type="caution">
    <text evidence="5">The sequence shown here is derived from an EMBL/GenBank/DDBJ whole genome shotgun (WGS) entry which is preliminary data.</text>
</comment>
<name>A0AAE4CYG8_9ACTN</name>
<dbReference type="GO" id="GO:0005886">
    <property type="term" value="C:plasma membrane"/>
    <property type="evidence" value="ECO:0007669"/>
    <property type="project" value="TreeGrafter"/>
</dbReference>
<gene>
    <name evidence="5" type="ORF">J2S44_007818</name>
</gene>
<dbReference type="Gene3D" id="1.10.1200.10">
    <property type="entry name" value="ACP-like"/>
    <property type="match status" value="1"/>
</dbReference>
<keyword evidence="2" id="KW-0597">Phosphoprotein</keyword>
<dbReference type="Gene3D" id="3.40.47.10">
    <property type="match status" value="1"/>
</dbReference>
<dbReference type="Proteomes" id="UP001183629">
    <property type="component" value="Unassembled WGS sequence"/>
</dbReference>
<dbReference type="CDD" id="cd00833">
    <property type="entry name" value="PKS"/>
    <property type="match status" value="1"/>
</dbReference>
<dbReference type="PROSITE" id="PS00012">
    <property type="entry name" value="PHOSPHOPANTETHEINE"/>
    <property type="match status" value="1"/>
</dbReference>
<dbReference type="InterPro" id="IPR014030">
    <property type="entry name" value="Ketoacyl_synth_N"/>
</dbReference>
<dbReference type="GO" id="GO:0071770">
    <property type="term" value="P:DIM/DIP cell wall layer assembly"/>
    <property type="evidence" value="ECO:0007669"/>
    <property type="project" value="TreeGrafter"/>
</dbReference>
<dbReference type="Pfam" id="PF00109">
    <property type="entry name" value="ketoacyl-synt"/>
    <property type="match status" value="1"/>
</dbReference>
<dbReference type="AlphaFoldDB" id="A0AAE4CYG8"/>
<dbReference type="InterPro" id="IPR016039">
    <property type="entry name" value="Thiolase-like"/>
</dbReference>
<dbReference type="SUPFAM" id="SSF55048">
    <property type="entry name" value="Probable ACP-binding domain of malonyl-CoA ACP transacylase"/>
    <property type="match status" value="1"/>
</dbReference>
<protein>
    <submittedName>
        <fullName evidence="5">Acyl transferase domain-containing protein</fullName>
    </submittedName>
</protein>
<dbReference type="GO" id="GO:0006633">
    <property type="term" value="P:fatty acid biosynthetic process"/>
    <property type="evidence" value="ECO:0007669"/>
    <property type="project" value="TreeGrafter"/>
</dbReference>
<evidence type="ECO:0000313" key="6">
    <source>
        <dbReference type="Proteomes" id="UP001183629"/>
    </source>
</evidence>
<dbReference type="PANTHER" id="PTHR43775:SF37">
    <property type="entry name" value="SI:DKEY-61P9.11"/>
    <property type="match status" value="1"/>
</dbReference>
<dbReference type="InterPro" id="IPR006162">
    <property type="entry name" value="Ppantetheine_attach_site"/>
</dbReference>
<dbReference type="SMART" id="SM00825">
    <property type="entry name" value="PKS_KS"/>
    <property type="match status" value="1"/>
</dbReference>
<dbReference type="Pfam" id="PF00550">
    <property type="entry name" value="PP-binding"/>
    <property type="match status" value="1"/>
</dbReference>
<dbReference type="Gene3D" id="3.30.70.3290">
    <property type="match status" value="1"/>
</dbReference>
<dbReference type="Pfam" id="PF02801">
    <property type="entry name" value="Ketoacyl-synt_C"/>
    <property type="match status" value="1"/>
</dbReference>